<keyword evidence="1" id="KW-1133">Transmembrane helix</keyword>
<evidence type="ECO:0000256" key="1">
    <source>
        <dbReference type="SAM" id="Phobius"/>
    </source>
</evidence>
<dbReference type="Proteomes" id="UP000035681">
    <property type="component" value="Unplaced"/>
</dbReference>
<evidence type="ECO:0000313" key="3">
    <source>
        <dbReference type="WBParaSite" id="SSTP_0000534100.1"/>
    </source>
</evidence>
<evidence type="ECO:0000313" key="2">
    <source>
        <dbReference type="Proteomes" id="UP000035681"/>
    </source>
</evidence>
<dbReference type="WBParaSite" id="TCONS_00014547.p1">
    <property type="protein sequence ID" value="TCONS_00014547.p1"/>
    <property type="gene ID" value="XLOC_009751"/>
</dbReference>
<evidence type="ECO:0000313" key="4">
    <source>
        <dbReference type="WBParaSite" id="TCONS_00014547.p1"/>
    </source>
</evidence>
<keyword evidence="2" id="KW-1185">Reference proteome</keyword>
<name>A0A0K0E765_STRER</name>
<organism evidence="3">
    <name type="scientific">Strongyloides stercoralis</name>
    <name type="common">Threadworm</name>
    <dbReference type="NCBI Taxonomy" id="6248"/>
    <lineage>
        <taxon>Eukaryota</taxon>
        <taxon>Metazoa</taxon>
        <taxon>Ecdysozoa</taxon>
        <taxon>Nematoda</taxon>
        <taxon>Chromadorea</taxon>
        <taxon>Rhabditida</taxon>
        <taxon>Tylenchina</taxon>
        <taxon>Panagrolaimomorpha</taxon>
        <taxon>Strongyloidoidea</taxon>
        <taxon>Strongyloididae</taxon>
        <taxon>Strongyloides</taxon>
    </lineage>
</organism>
<dbReference type="AlphaFoldDB" id="A0A0K0E765"/>
<protein>
    <submittedName>
        <fullName evidence="3 4">Uncharacterized protein</fullName>
    </submittedName>
</protein>
<feature type="transmembrane region" description="Helical" evidence="1">
    <location>
        <begin position="82"/>
        <end position="109"/>
    </location>
</feature>
<feature type="transmembrane region" description="Helical" evidence="1">
    <location>
        <begin position="6"/>
        <end position="24"/>
    </location>
</feature>
<sequence>MYLNIILLNILILYFTIYGICSPIPPSAAECKSCHNGCYSDGKKIHNQSEGILKENTTGLKKSNNKTISRNKRESTIERRACISLFHIELFVIPLSIAMIPIALCSLLLCACYCGPKETRGKMPEKMWGIKLSNKRNELNKRPSVTDSIADSIYEYKENYCRRVDSQKTRFNTSVVVIETRRMSEAEISLPPLSPKHPLPEDNSFIEEMLKINCENKINDNCNNKVNDNCENKEKSVKKSTRFSNDIEILGCNEGDKNESIKVENCNV</sequence>
<accession>A0A0K0E765</accession>
<reference evidence="3" key="1">
    <citation type="submission" date="2015-08" db="UniProtKB">
        <authorList>
            <consortium name="WormBaseParasite"/>
        </authorList>
    </citation>
    <scope>IDENTIFICATION</scope>
</reference>
<dbReference type="WBParaSite" id="SSTP_0000534100.1">
    <property type="protein sequence ID" value="SSTP_0000534100.1"/>
    <property type="gene ID" value="SSTP_0000534100"/>
</dbReference>
<proteinExistence type="predicted"/>
<keyword evidence="1" id="KW-0472">Membrane</keyword>
<keyword evidence="1" id="KW-0812">Transmembrane</keyword>